<dbReference type="InterPro" id="IPR050612">
    <property type="entry name" value="Prok_Mopterin_Oxidored"/>
</dbReference>
<dbReference type="Gene3D" id="2.40.40.20">
    <property type="match status" value="1"/>
</dbReference>
<accession>S7UAK2</accession>
<dbReference type="EMBL" id="ATHI01000030">
    <property type="protein sequence ID" value="EPR30969.1"/>
    <property type="molecule type" value="Genomic_DNA"/>
</dbReference>
<feature type="domain" description="Molybdopterin dinucleotide-binding" evidence="4">
    <location>
        <begin position="612"/>
        <end position="678"/>
    </location>
</feature>
<dbReference type="InterPro" id="IPR006657">
    <property type="entry name" value="MoPterin_dinucl-bd_dom"/>
</dbReference>
<evidence type="ECO:0000259" key="3">
    <source>
        <dbReference type="Pfam" id="PF00384"/>
    </source>
</evidence>
<dbReference type="Gene3D" id="3.40.228.10">
    <property type="entry name" value="Dimethylsulfoxide Reductase, domain 2"/>
    <property type="match status" value="1"/>
</dbReference>
<dbReference type="PANTHER" id="PTHR43742">
    <property type="entry name" value="TRIMETHYLAMINE-N-OXIDE REDUCTASE"/>
    <property type="match status" value="1"/>
</dbReference>
<dbReference type="NCBIfam" id="NF041783">
    <property type="entry name" value="mnquin_red_QrcB"/>
    <property type="match status" value="1"/>
</dbReference>
<dbReference type="PATRIC" id="fig|1121439.3.peg.2470"/>
<comment type="similarity">
    <text evidence="1">Belongs to the prokaryotic molybdopterin-containing oxidoreductase family.</text>
</comment>
<comment type="caution">
    <text evidence="5">The sequence shown here is derived from an EMBL/GenBank/DDBJ whole genome shotgun (WGS) entry which is preliminary data.</text>
</comment>
<dbReference type="GO" id="GO:0043546">
    <property type="term" value="F:molybdopterin cofactor binding"/>
    <property type="evidence" value="ECO:0007669"/>
    <property type="project" value="InterPro"/>
</dbReference>
<dbReference type="CDD" id="cd02775">
    <property type="entry name" value="MopB_CT"/>
    <property type="match status" value="1"/>
</dbReference>
<sequence length="713" mass="73581">MSLTRRGFLFVLGAGAGVTLSPVMWKLTDDVSIWTQNWPWIPRLQYGPLDRKPALSKSFAGGSPIRVLTVGGRPSIALGNPDHPLSQGALSAMAAPEVQMLYRPSRIAGPLKKTAAGGHEPISWEDAAALLAEKAKEAGSSTAVITGDINGTTREVFSALLGNLGSTEMYPMPCEQQTAAMAWNGLMGGSGLPGFDIENSDCVLALGADLLESSGTPVRNAKAFSKARPMGETPKTTWIACGALKNRTAAVSDIFVAVPPGGEGIFALGLANLLIASGAWTMAPDFETFRSVAAAWTPARVQEAIGVAPEQLALVAETLKKARRPLVVPGAAPGQGGSPAAYAAGLALNVILGNVGQPGGIRPLPSLPGVVSGAMTREAMLAKDLVACLKAVAAGTKAAPKLLMVYEANPRYALPEAEAMNAALDKAGFVVSFSSFMDETAAKADLVLPNPLSIERFDDLETPYGSGFVSYTLGMPVTKPVVDAKSSADVVLGLAKKLGMDLGFSSFEAVLEAKMAAVEATPGFIAGQTTPWDAIAKGIEPVGAAVARGLKSGKAFVSVRTVGNEDVYLGASSLARIVAVKPDGLLLAPQFLLNVGTQNVALPPHNTPTIRRNELVGKDLMVSLNGQTASAAGLKAGDRVSVTSSAGSVKGRVYIDESVMPGVVSAPLGFGRTVGDEFSKGKGDNLFKVLTVTEEAGTGKPTWASVAVRIAKG</sequence>
<dbReference type="SUPFAM" id="SSF53706">
    <property type="entry name" value="Formate dehydrogenase/DMSO reductase, domains 1-3"/>
    <property type="match status" value="1"/>
</dbReference>
<dbReference type="InterPro" id="IPR053557">
    <property type="entry name" value="Molybdopterin-Qrc_component"/>
</dbReference>
<evidence type="ECO:0000259" key="4">
    <source>
        <dbReference type="Pfam" id="PF01568"/>
    </source>
</evidence>
<evidence type="ECO:0000256" key="2">
    <source>
        <dbReference type="ARBA" id="ARBA00022723"/>
    </source>
</evidence>
<gene>
    <name evidence="5" type="ORF">dsat_1096</name>
</gene>
<evidence type="ECO:0000313" key="5">
    <source>
        <dbReference type="EMBL" id="EPR30969.1"/>
    </source>
</evidence>
<reference evidence="5 6" key="1">
    <citation type="journal article" date="2013" name="Genome Announc.">
        <title>Draft genome sequences for three mercury-methylating, sulfate-reducing bacteria.</title>
        <authorList>
            <person name="Brown S.D."/>
            <person name="Hurt R.A.Jr."/>
            <person name="Gilmour C.C."/>
            <person name="Elias D.A."/>
        </authorList>
    </citation>
    <scope>NUCLEOTIDE SEQUENCE [LARGE SCALE GENOMIC DNA]</scope>
    <source>
        <strain evidence="5 6">DSM 16529</strain>
    </source>
</reference>
<evidence type="ECO:0000256" key="1">
    <source>
        <dbReference type="ARBA" id="ARBA00010312"/>
    </source>
</evidence>
<keyword evidence="6" id="KW-1185">Reference proteome</keyword>
<dbReference type="eggNOG" id="COG0243">
    <property type="taxonomic scope" value="Bacteria"/>
</dbReference>
<dbReference type="SUPFAM" id="SSF50692">
    <property type="entry name" value="ADC-like"/>
    <property type="match status" value="1"/>
</dbReference>
<evidence type="ECO:0000313" key="6">
    <source>
        <dbReference type="Proteomes" id="UP000014975"/>
    </source>
</evidence>
<dbReference type="GO" id="GO:0016491">
    <property type="term" value="F:oxidoreductase activity"/>
    <property type="evidence" value="ECO:0007669"/>
    <property type="project" value="InterPro"/>
</dbReference>
<keyword evidence="2" id="KW-0479">Metal-binding</keyword>
<dbReference type="Gene3D" id="3.30.2070.10">
    <property type="entry name" value="Formate dehydrogenase/DMSO reductase"/>
    <property type="match status" value="1"/>
</dbReference>
<dbReference type="InterPro" id="IPR009010">
    <property type="entry name" value="Asp_de-COase-like_dom_sf"/>
</dbReference>
<feature type="domain" description="Molybdopterin oxidoreductase" evidence="3">
    <location>
        <begin position="106"/>
        <end position="217"/>
    </location>
</feature>
<dbReference type="Pfam" id="PF00384">
    <property type="entry name" value="Molybdopterin"/>
    <property type="match status" value="2"/>
</dbReference>
<organism evidence="5 6">
    <name type="scientific">Alkalidesulfovibrio alkalitolerans DSM 16529</name>
    <dbReference type="NCBI Taxonomy" id="1121439"/>
    <lineage>
        <taxon>Bacteria</taxon>
        <taxon>Pseudomonadati</taxon>
        <taxon>Thermodesulfobacteriota</taxon>
        <taxon>Desulfovibrionia</taxon>
        <taxon>Desulfovibrionales</taxon>
        <taxon>Desulfovibrionaceae</taxon>
        <taxon>Alkalidesulfovibrio</taxon>
    </lineage>
</organism>
<dbReference type="RefSeq" id="WP_020887793.1">
    <property type="nucleotide sequence ID" value="NZ_ATHI01000030.1"/>
</dbReference>
<dbReference type="Proteomes" id="UP000014975">
    <property type="component" value="Unassembled WGS sequence"/>
</dbReference>
<protein>
    <submittedName>
        <fullName evidence="5">Molybdopterin oxidoreductase</fullName>
    </submittedName>
</protein>
<feature type="domain" description="Molybdopterin oxidoreductase" evidence="3">
    <location>
        <begin position="293"/>
        <end position="496"/>
    </location>
</feature>
<proteinExistence type="inferred from homology"/>
<dbReference type="GO" id="GO:0046872">
    <property type="term" value="F:metal ion binding"/>
    <property type="evidence" value="ECO:0007669"/>
    <property type="project" value="UniProtKB-KW"/>
</dbReference>
<dbReference type="InterPro" id="IPR006656">
    <property type="entry name" value="Mopterin_OxRdtase"/>
</dbReference>
<dbReference type="AlphaFoldDB" id="S7UAK2"/>
<dbReference type="OrthoDB" id="9803192at2"/>
<name>S7UAK2_9BACT</name>
<dbReference type="Gene3D" id="3.40.50.740">
    <property type="match status" value="1"/>
</dbReference>
<dbReference type="Pfam" id="PF01568">
    <property type="entry name" value="Molydop_binding"/>
    <property type="match status" value="1"/>
</dbReference>
<dbReference type="STRING" id="1121439.dsat_1096"/>